<reference evidence="2 3" key="1">
    <citation type="journal article" date="2008" name="Genome Biol.">
        <title>Encapsulated in silica: genome, proteome and physiology of the thermophilic bacterium Anoxybacillus flavithermus WK1.</title>
        <authorList>
            <person name="Saw J.H."/>
            <person name="Mountain B.W."/>
            <person name="Feng L."/>
            <person name="Omelchenko M.V."/>
            <person name="Hou S."/>
            <person name="Saito J.A."/>
            <person name="Stott M.B."/>
            <person name="Li D."/>
            <person name="Zhao G."/>
            <person name="Wu J."/>
            <person name="Galperin M.Y."/>
            <person name="Koonin E.V."/>
            <person name="Makarova K.S."/>
            <person name="Wolf Y.I."/>
            <person name="Rigden D.J."/>
            <person name="Dunfield P.F."/>
            <person name="Wang L."/>
            <person name="Alam M."/>
        </authorList>
    </citation>
    <scope>NUCLEOTIDE SEQUENCE [LARGE SCALE GENOMIC DNA]</scope>
    <source>
        <strain evidence="3">DSM 21510 / WK1</strain>
    </source>
</reference>
<evidence type="ECO:0000313" key="2">
    <source>
        <dbReference type="EMBL" id="ACJ32956.1"/>
    </source>
</evidence>
<gene>
    <name evidence="2" type="ordered locus">Aflv_0575</name>
</gene>
<dbReference type="EMBL" id="CP000922">
    <property type="protein sequence ID" value="ACJ32956.1"/>
    <property type="molecule type" value="Genomic_DNA"/>
</dbReference>
<keyword evidence="1" id="KW-1133">Transmembrane helix</keyword>
<keyword evidence="1" id="KW-0812">Transmembrane</keyword>
<dbReference type="STRING" id="491915.Aflv_0575"/>
<evidence type="ECO:0000256" key="1">
    <source>
        <dbReference type="SAM" id="Phobius"/>
    </source>
</evidence>
<proteinExistence type="predicted"/>
<sequence length="254" mass="28823">MEEEIGVKKCLFFCMLMILVFTSAPISSFAYSYGDPNEEAVAEAYKEMIAKVQEKKFDEVKAIYETVQKEIDMHMGPEPSAIILEAIDEKDGDTVVSAMQKVLVLNVARRLENVEKNFDNYDTSKRLLAKAFATYKALSPIVQQKDAELDEKLKQQFDIALQSLGNPGLFGVGKKESNIDQFKESKRTILEALQDQFELENIETGHFTEEDLDRLAAAKKKEWTDLSDVKNWIPIIAIVMVIVAVVVYAVRKRK</sequence>
<evidence type="ECO:0000313" key="3">
    <source>
        <dbReference type="Proteomes" id="UP000000742"/>
    </source>
</evidence>
<accession>B7GH01</accession>
<dbReference type="HOGENOM" id="CLU_1105375_0_0_9"/>
<feature type="transmembrane region" description="Helical" evidence="1">
    <location>
        <begin position="232"/>
        <end position="250"/>
    </location>
</feature>
<protein>
    <submittedName>
        <fullName evidence="2">Uncharacterized conserved secreted or membrane protein</fullName>
    </submittedName>
</protein>
<name>B7GH01_ANOFW</name>
<dbReference type="AlphaFoldDB" id="B7GH01"/>
<dbReference type="eggNOG" id="COG0497">
    <property type="taxonomic scope" value="Bacteria"/>
</dbReference>
<dbReference type="KEGG" id="afl:Aflv_0575"/>
<keyword evidence="1" id="KW-0472">Membrane</keyword>
<organism evidence="2 3">
    <name type="scientific">Anoxybacillus flavithermus (strain DSM 21510 / WK1)</name>
    <dbReference type="NCBI Taxonomy" id="491915"/>
    <lineage>
        <taxon>Bacteria</taxon>
        <taxon>Bacillati</taxon>
        <taxon>Bacillota</taxon>
        <taxon>Bacilli</taxon>
        <taxon>Bacillales</taxon>
        <taxon>Anoxybacillaceae</taxon>
        <taxon>Anoxybacillus</taxon>
    </lineage>
</organism>
<dbReference type="Proteomes" id="UP000000742">
    <property type="component" value="Chromosome"/>
</dbReference>